<evidence type="ECO:0000256" key="3">
    <source>
        <dbReference type="ARBA" id="ARBA00022692"/>
    </source>
</evidence>
<keyword evidence="3 9" id="KW-0812">Transmembrane</keyword>
<dbReference type="PROSITE" id="PS00211">
    <property type="entry name" value="ABC_TRANSPORTER_1"/>
    <property type="match status" value="1"/>
</dbReference>
<dbReference type="PROSITE" id="PS50893">
    <property type="entry name" value="ABC_TRANSPORTER_2"/>
    <property type="match status" value="1"/>
</dbReference>
<name>A0ABZ0URR8_9RICK</name>
<dbReference type="InterPro" id="IPR011527">
    <property type="entry name" value="ABC1_TM_dom"/>
</dbReference>
<protein>
    <submittedName>
        <fullName evidence="12">ABC transporter ATP-binding/permease protein</fullName>
    </submittedName>
</protein>
<feature type="transmembrane region" description="Helical" evidence="9">
    <location>
        <begin position="144"/>
        <end position="173"/>
    </location>
</feature>
<evidence type="ECO:0000256" key="6">
    <source>
        <dbReference type="ARBA" id="ARBA00022989"/>
    </source>
</evidence>
<evidence type="ECO:0000259" key="11">
    <source>
        <dbReference type="PROSITE" id="PS50929"/>
    </source>
</evidence>
<evidence type="ECO:0000259" key="10">
    <source>
        <dbReference type="PROSITE" id="PS50893"/>
    </source>
</evidence>
<comment type="similarity">
    <text evidence="2">Belongs to the ABC transporter superfamily.</text>
</comment>
<sequence length="583" mass="66102">MNNPFSFLWSVIKSYKYLYLIMMIAPFANGVYSIMYNYAVKVLIDLFTQNQHITLEQSWQPIALFVGAQATLDCTWRAHNFAQLKCMPYILQNMLDKVCKHCFNLSYSFFQNNLSGSIVGKIKGIGDNYFKMHQALEFKLSKPLWITLFSGIALAFTNIKIFLFVVVFTAVYSPIALRFFTKLAKMEQAKQNSWYHLFGTVADCIGNIFTIFSFATKQRELQKIQDYYDDIHNPLVIRYYKYDLIISIILSIFYWVFFISLFCYVIYMRNNGEISVGDIAFIMSLTFLFAENSWQTTMEIKDFLEDVAAFRSAFAIMQTLQDTIDKPNATELKILKGEIIFQNLSFNYADNGKVFKNLNLHIKAGQKIGIVGHSGSGKSTLISLLLKNFKATNGDIIIDGQSIYNVSSDSLRSQISLIPQDIMLFHRSVGENIGYAVEHAAQSEIENASIAANIDEFIETLPEKYNTMVGERGVKLSGGQRQRIAIARAILKNAPILILDEATSALDSQTEQEIQKSINTMLATNCATVIAIAHRLSTIKHLDRIIVMENGSIVEDGSFTELIAVSNGKFKELWEHQVNGMVV</sequence>
<dbReference type="InterPro" id="IPR039421">
    <property type="entry name" value="Type_1_exporter"/>
</dbReference>
<dbReference type="InterPro" id="IPR003439">
    <property type="entry name" value="ABC_transporter-like_ATP-bd"/>
</dbReference>
<keyword evidence="4" id="KW-0547">Nucleotide-binding</keyword>
<dbReference type="InterPro" id="IPR017871">
    <property type="entry name" value="ABC_transporter-like_CS"/>
</dbReference>
<evidence type="ECO:0000256" key="4">
    <source>
        <dbReference type="ARBA" id="ARBA00022741"/>
    </source>
</evidence>
<keyword evidence="6 9" id="KW-1133">Transmembrane helix</keyword>
<evidence type="ECO:0000256" key="1">
    <source>
        <dbReference type="ARBA" id="ARBA00004651"/>
    </source>
</evidence>
<dbReference type="Pfam" id="PF00664">
    <property type="entry name" value="ABC_membrane"/>
    <property type="match status" value="1"/>
</dbReference>
<dbReference type="GO" id="GO:0005524">
    <property type="term" value="F:ATP binding"/>
    <property type="evidence" value="ECO:0007669"/>
    <property type="project" value="UniProtKB-KW"/>
</dbReference>
<evidence type="ECO:0000256" key="7">
    <source>
        <dbReference type="ARBA" id="ARBA00023136"/>
    </source>
</evidence>
<accession>A0ABZ0URR8</accession>
<reference evidence="12 13" key="1">
    <citation type="submission" date="2022-10" db="EMBL/GenBank/DDBJ databases">
        <title>Host association and intracellularity evolved multiple times independently in the Rickettsiales.</title>
        <authorList>
            <person name="Castelli M."/>
            <person name="Nardi T."/>
            <person name="Gammuto L."/>
            <person name="Bellinzona G."/>
            <person name="Sabaneyeva E."/>
            <person name="Potekhin A."/>
            <person name="Serra V."/>
            <person name="Petroni G."/>
            <person name="Sassera D."/>
        </authorList>
    </citation>
    <scope>NUCLEOTIDE SEQUENCE [LARGE SCALE GENOMIC DNA]</scope>
    <source>
        <strain evidence="12 13">Kr 154-4</strain>
    </source>
</reference>
<dbReference type="InterPro" id="IPR036640">
    <property type="entry name" value="ABC1_TM_sf"/>
</dbReference>
<organism evidence="12 13">
    <name type="scientific">Candidatus Trichorickettsia mobilis</name>
    <dbReference type="NCBI Taxonomy" id="1346319"/>
    <lineage>
        <taxon>Bacteria</taxon>
        <taxon>Pseudomonadati</taxon>
        <taxon>Pseudomonadota</taxon>
        <taxon>Alphaproteobacteria</taxon>
        <taxon>Rickettsiales</taxon>
        <taxon>Rickettsiaceae</taxon>
        <taxon>Rickettsieae</taxon>
        <taxon>Candidatus Trichorickettsia</taxon>
    </lineage>
</organism>
<keyword evidence="5 12" id="KW-0067">ATP-binding</keyword>
<feature type="domain" description="ABC transporter" evidence="10">
    <location>
        <begin position="339"/>
        <end position="575"/>
    </location>
</feature>
<dbReference type="SMART" id="SM00382">
    <property type="entry name" value="AAA"/>
    <property type="match status" value="1"/>
</dbReference>
<evidence type="ECO:0000256" key="5">
    <source>
        <dbReference type="ARBA" id="ARBA00022840"/>
    </source>
</evidence>
<dbReference type="SUPFAM" id="SSF90123">
    <property type="entry name" value="ABC transporter transmembrane region"/>
    <property type="match status" value="1"/>
</dbReference>
<dbReference type="RefSeq" id="WP_323738783.1">
    <property type="nucleotide sequence ID" value="NZ_CP112932.1"/>
</dbReference>
<feature type="transmembrane region" description="Helical" evidence="9">
    <location>
        <begin position="17"/>
        <end position="39"/>
    </location>
</feature>
<feature type="transmembrane region" description="Helical" evidence="9">
    <location>
        <begin position="193"/>
        <end position="215"/>
    </location>
</feature>
<dbReference type="PROSITE" id="PS50929">
    <property type="entry name" value="ABC_TM1F"/>
    <property type="match status" value="1"/>
</dbReference>
<dbReference type="PANTHER" id="PTHR43394">
    <property type="entry name" value="ATP-DEPENDENT PERMEASE MDL1, MITOCHONDRIAL"/>
    <property type="match status" value="1"/>
</dbReference>
<proteinExistence type="inferred from homology"/>
<dbReference type="SUPFAM" id="SSF52540">
    <property type="entry name" value="P-loop containing nucleoside triphosphate hydrolases"/>
    <property type="match status" value="1"/>
</dbReference>
<comment type="subcellular location">
    <subcellularLocation>
        <location evidence="1">Cell membrane</location>
        <topology evidence="1">Multi-pass membrane protein</topology>
    </subcellularLocation>
</comment>
<evidence type="ECO:0000313" key="12">
    <source>
        <dbReference type="EMBL" id="WPY00737.1"/>
    </source>
</evidence>
<dbReference type="InterPro" id="IPR027417">
    <property type="entry name" value="P-loop_NTPase"/>
</dbReference>
<evidence type="ECO:0000256" key="2">
    <source>
        <dbReference type="ARBA" id="ARBA00005417"/>
    </source>
</evidence>
<dbReference type="Pfam" id="PF00005">
    <property type="entry name" value="ABC_tran"/>
    <property type="match status" value="1"/>
</dbReference>
<dbReference type="Gene3D" id="3.40.50.300">
    <property type="entry name" value="P-loop containing nucleotide triphosphate hydrolases"/>
    <property type="match status" value="1"/>
</dbReference>
<dbReference type="PANTHER" id="PTHR43394:SF1">
    <property type="entry name" value="ATP-BINDING CASSETTE SUB-FAMILY B MEMBER 10, MITOCHONDRIAL"/>
    <property type="match status" value="1"/>
</dbReference>
<comment type="function">
    <text evidence="8">Part of an ABC transporter complex. Transmembrane domains (TMD) form a pore in the inner membrane and the ATP-binding domain (NBD) is responsible for energy generation.</text>
</comment>
<evidence type="ECO:0000313" key="13">
    <source>
        <dbReference type="Proteomes" id="UP001326613"/>
    </source>
</evidence>
<gene>
    <name evidence="12" type="ORF">Trichorick_00623</name>
</gene>
<evidence type="ECO:0000256" key="9">
    <source>
        <dbReference type="SAM" id="Phobius"/>
    </source>
</evidence>
<keyword evidence="13" id="KW-1185">Reference proteome</keyword>
<dbReference type="EMBL" id="CP112932">
    <property type="protein sequence ID" value="WPY00737.1"/>
    <property type="molecule type" value="Genomic_DNA"/>
</dbReference>
<evidence type="ECO:0000256" key="8">
    <source>
        <dbReference type="ARBA" id="ARBA00024725"/>
    </source>
</evidence>
<keyword evidence="7 9" id="KW-0472">Membrane</keyword>
<feature type="transmembrane region" description="Helical" evidence="9">
    <location>
        <begin position="244"/>
        <end position="268"/>
    </location>
</feature>
<dbReference type="Gene3D" id="1.20.1560.10">
    <property type="entry name" value="ABC transporter type 1, transmembrane domain"/>
    <property type="match status" value="1"/>
</dbReference>
<feature type="domain" description="ABC transmembrane type-1" evidence="11">
    <location>
        <begin position="20"/>
        <end position="305"/>
    </location>
</feature>
<dbReference type="Proteomes" id="UP001326613">
    <property type="component" value="Chromosome"/>
</dbReference>
<dbReference type="InterPro" id="IPR003593">
    <property type="entry name" value="AAA+_ATPase"/>
</dbReference>